<dbReference type="PANTHER" id="PTHR22600:SF57">
    <property type="entry name" value="BETA-N-ACETYLHEXOSAMINIDASE"/>
    <property type="match status" value="1"/>
</dbReference>
<evidence type="ECO:0000256" key="4">
    <source>
        <dbReference type="ARBA" id="ARBA00022801"/>
    </source>
</evidence>
<dbReference type="Pfam" id="PF00728">
    <property type="entry name" value="Glyco_hydro_20"/>
    <property type="match status" value="1"/>
</dbReference>
<dbReference type="RefSeq" id="WP_215917293.1">
    <property type="nucleotide sequence ID" value="NZ_JAHKNI010000003.1"/>
</dbReference>
<dbReference type="EMBL" id="JAHKNI010000003">
    <property type="protein sequence ID" value="MBU3062448.1"/>
    <property type="molecule type" value="Genomic_DNA"/>
</dbReference>
<dbReference type="InterPro" id="IPR029018">
    <property type="entry name" value="Hex-like_dom2"/>
</dbReference>
<name>A0ABS6AWN2_9NOCA</name>
<keyword evidence="4" id="KW-0378">Hydrolase</keyword>
<dbReference type="Gene3D" id="3.20.20.80">
    <property type="entry name" value="Glycosidases"/>
    <property type="match status" value="1"/>
</dbReference>
<dbReference type="InterPro" id="IPR015883">
    <property type="entry name" value="Glyco_hydro_20_cat"/>
</dbReference>
<dbReference type="Gene3D" id="3.30.379.10">
    <property type="entry name" value="Chitobiase/beta-hexosaminidase domain 2-like"/>
    <property type="match status" value="1"/>
</dbReference>
<evidence type="ECO:0000256" key="3">
    <source>
        <dbReference type="ARBA" id="ARBA00012663"/>
    </source>
</evidence>
<evidence type="ECO:0000259" key="7">
    <source>
        <dbReference type="Pfam" id="PF02838"/>
    </source>
</evidence>
<keyword evidence="9" id="KW-1185">Reference proteome</keyword>
<organism evidence="8 9">
    <name type="scientific">Nocardia albiluteola</name>
    <dbReference type="NCBI Taxonomy" id="2842303"/>
    <lineage>
        <taxon>Bacteria</taxon>
        <taxon>Bacillati</taxon>
        <taxon>Actinomycetota</taxon>
        <taxon>Actinomycetes</taxon>
        <taxon>Mycobacteriales</taxon>
        <taxon>Nocardiaceae</taxon>
        <taxon>Nocardia</taxon>
    </lineage>
</organism>
<sequence>MIIPKTYEHRPGTGRFVLEDGMTVAVDSSELRDVAEGFANELRADTGIRLRVTRDPSLPAALRVRLGDLGLDELPRSRGRRADSLASADERHGLRVDDDGVVVWGPGPEAVYRGLTSLRQLVAATFTEGAARIPTLSIRDVPDYSWRGLALDVARTFHDVDTVKRVIDMLALYKFNVLHLHLTDDQGWRLDIPGWPRLLTVGAVGAADGRTGGFYTRADIAELVEYAADRFVTVVPEVDMPGHSAAAIRSYPELGPAPEGHSGAVYLDPAADRTWSFVEDVVAVLADQFKTSAFVHIGGDEAFGMRAEDHIAFLERAAAIVRERRKDVIGWQEMARATISSGETVQYWMSLTEVDEMLGSQRLEALIPPEFVDVVRENLERGRTDLQRALASGANIIASPTSRFYLDRPFADSALDPSHEDARSRLGMPAYTPTSVEDGVNWEIEDELPGVDPDAQLVGFEGAVWCETVTGRDDLELLLLPRLAGVGERSWRALDRADWPDYRQRLATHSRVWNARGWNWFTASSIPWIDAPGGPHQDLTPEKR</sequence>
<comment type="catalytic activity">
    <reaction evidence="1">
        <text>Hydrolysis of terminal non-reducing N-acetyl-D-hexosamine residues in N-acetyl-beta-D-hexosaminides.</text>
        <dbReference type="EC" id="3.2.1.52"/>
    </reaction>
</comment>
<dbReference type="EC" id="3.2.1.52" evidence="3"/>
<evidence type="ECO:0000259" key="6">
    <source>
        <dbReference type="Pfam" id="PF00728"/>
    </source>
</evidence>
<reference evidence="8 9" key="1">
    <citation type="submission" date="2021-06" db="EMBL/GenBank/DDBJ databases">
        <title>Actinomycetes sequencing.</title>
        <authorList>
            <person name="Shan Q."/>
        </authorList>
    </citation>
    <scope>NUCLEOTIDE SEQUENCE [LARGE SCALE GENOMIC DNA]</scope>
    <source>
        <strain evidence="8 9">NEAU-G5</strain>
    </source>
</reference>
<dbReference type="Pfam" id="PF02838">
    <property type="entry name" value="Glyco_hydro_20b"/>
    <property type="match status" value="1"/>
</dbReference>
<dbReference type="InterPro" id="IPR025705">
    <property type="entry name" value="Beta_hexosaminidase_sua/sub"/>
</dbReference>
<evidence type="ECO:0000256" key="2">
    <source>
        <dbReference type="ARBA" id="ARBA00006285"/>
    </source>
</evidence>
<proteinExistence type="inferred from homology"/>
<protein>
    <recommendedName>
        <fullName evidence="3">beta-N-acetylhexosaminidase</fullName>
        <ecNumber evidence="3">3.2.1.52</ecNumber>
    </recommendedName>
</protein>
<feature type="domain" description="Beta-hexosaminidase bacterial type N-terminal" evidence="7">
    <location>
        <begin position="2"/>
        <end position="140"/>
    </location>
</feature>
<evidence type="ECO:0000256" key="1">
    <source>
        <dbReference type="ARBA" id="ARBA00001231"/>
    </source>
</evidence>
<dbReference type="PANTHER" id="PTHR22600">
    <property type="entry name" value="BETA-HEXOSAMINIDASE"/>
    <property type="match status" value="1"/>
</dbReference>
<dbReference type="InterPro" id="IPR017853">
    <property type="entry name" value="GH"/>
</dbReference>
<comment type="similarity">
    <text evidence="2">Belongs to the glycosyl hydrolase 20 family.</text>
</comment>
<keyword evidence="5" id="KW-0326">Glycosidase</keyword>
<dbReference type="PRINTS" id="PR00738">
    <property type="entry name" value="GLHYDRLASE20"/>
</dbReference>
<dbReference type="Proteomes" id="UP000733379">
    <property type="component" value="Unassembled WGS sequence"/>
</dbReference>
<evidence type="ECO:0000313" key="9">
    <source>
        <dbReference type="Proteomes" id="UP000733379"/>
    </source>
</evidence>
<feature type="domain" description="Glycoside hydrolase family 20 catalytic" evidence="6">
    <location>
        <begin position="144"/>
        <end position="492"/>
    </location>
</feature>
<accession>A0ABS6AWN2</accession>
<dbReference type="SUPFAM" id="SSF55545">
    <property type="entry name" value="beta-N-acetylhexosaminidase-like domain"/>
    <property type="match status" value="1"/>
</dbReference>
<dbReference type="SUPFAM" id="SSF51445">
    <property type="entry name" value="(Trans)glycosidases"/>
    <property type="match status" value="1"/>
</dbReference>
<dbReference type="InterPro" id="IPR015882">
    <property type="entry name" value="HEX_bac_N"/>
</dbReference>
<comment type="caution">
    <text evidence="8">The sequence shown here is derived from an EMBL/GenBank/DDBJ whole genome shotgun (WGS) entry which is preliminary data.</text>
</comment>
<gene>
    <name evidence="8" type="ORF">KO481_13060</name>
</gene>
<evidence type="ECO:0000256" key="5">
    <source>
        <dbReference type="ARBA" id="ARBA00023295"/>
    </source>
</evidence>
<evidence type="ECO:0000313" key="8">
    <source>
        <dbReference type="EMBL" id="MBU3062448.1"/>
    </source>
</evidence>